<dbReference type="PROSITE" id="PS51371">
    <property type="entry name" value="CBS"/>
    <property type="match status" value="2"/>
</dbReference>
<dbReference type="PANTHER" id="PTHR43080">
    <property type="entry name" value="CBS DOMAIN-CONTAINING PROTEIN CBSX3, MITOCHONDRIAL"/>
    <property type="match status" value="1"/>
</dbReference>
<dbReference type="AlphaFoldDB" id="A0A075WU02"/>
<reference evidence="4 5" key="1">
    <citation type="journal article" date="2015" name="Genome Announc.">
        <title>Genome Sequence of a Sulfate-Reducing Thermophilic Bacterium, Thermodesulfobacterium commune DSM 2178T (Phylum Thermodesulfobacteria).</title>
        <authorList>
            <person name="Bhatnagar S."/>
            <person name="Badger J.H."/>
            <person name="Madupu R."/>
            <person name="Khouri H.M."/>
            <person name="O'Connor E.M."/>
            <person name="Robb F.T."/>
            <person name="Ward N.L."/>
            <person name="Eisen J.A."/>
        </authorList>
    </citation>
    <scope>NUCLEOTIDE SEQUENCE [LARGE SCALE GENOMIC DNA]</scope>
    <source>
        <strain evidence="4 5">DSM 2178</strain>
    </source>
</reference>
<name>A0A075WU02_9BACT</name>
<gene>
    <name evidence="4" type="ORF">HL41_06820</name>
</gene>
<feature type="domain" description="CBS" evidence="3">
    <location>
        <begin position="7"/>
        <end position="65"/>
    </location>
</feature>
<evidence type="ECO:0000256" key="2">
    <source>
        <dbReference type="PROSITE-ProRule" id="PRU00703"/>
    </source>
</evidence>
<evidence type="ECO:0000256" key="1">
    <source>
        <dbReference type="ARBA" id="ARBA00023122"/>
    </source>
</evidence>
<accession>A0A075WU02</accession>
<dbReference type="PaxDb" id="289377-HL41_06820"/>
<dbReference type="InterPro" id="IPR051257">
    <property type="entry name" value="Diverse_CBS-Domain"/>
</dbReference>
<dbReference type="InterPro" id="IPR000644">
    <property type="entry name" value="CBS_dom"/>
</dbReference>
<dbReference type="RefSeq" id="WP_038061510.1">
    <property type="nucleotide sequence ID" value="NZ_CP008796.1"/>
</dbReference>
<dbReference type="Pfam" id="PF00571">
    <property type="entry name" value="CBS"/>
    <property type="match status" value="2"/>
</dbReference>
<dbReference type="EMBL" id="CP008796">
    <property type="protein sequence ID" value="AIH04445.1"/>
    <property type="molecule type" value="Genomic_DNA"/>
</dbReference>
<evidence type="ECO:0000313" key="4">
    <source>
        <dbReference type="EMBL" id="AIH04445.1"/>
    </source>
</evidence>
<dbReference type="OrthoDB" id="9802114at2"/>
<evidence type="ECO:0000259" key="3">
    <source>
        <dbReference type="PROSITE" id="PS51371"/>
    </source>
</evidence>
<keyword evidence="5" id="KW-1185">Reference proteome</keyword>
<dbReference type="STRING" id="289377.HL41_06820"/>
<dbReference type="PANTHER" id="PTHR43080:SF2">
    <property type="entry name" value="CBS DOMAIN-CONTAINING PROTEIN"/>
    <property type="match status" value="1"/>
</dbReference>
<dbReference type="SMART" id="SM00116">
    <property type="entry name" value="CBS"/>
    <property type="match status" value="2"/>
</dbReference>
<dbReference type="Proteomes" id="UP000028481">
    <property type="component" value="Chromosome"/>
</dbReference>
<dbReference type="CDD" id="cd04584">
    <property type="entry name" value="CBS_pair_AcuB_like"/>
    <property type="match status" value="1"/>
</dbReference>
<evidence type="ECO:0000313" key="5">
    <source>
        <dbReference type="Proteomes" id="UP000028481"/>
    </source>
</evidence>
<dbReference type="InterPro" id="IPR046342">
    <property type="entry name" value="CBS_dom_sf"/>
</dbReference>
<proteinExistence type="predicted"/>
<dbReference type="HOGENOM" id="CLU_040681_6_0_0"/>
<feature type="domain" description="CBS" evidence="3">
    <location>
        <begin position="81"/>
        <end position="139"/>
    </location>
</feature>
<protein>
    <recommendedName>
        <fullName evidence="3">CBS domain-containing protein</fullName>
    </recommendedName>
</protein>
<dbReference type="eggNOG" id="COG0517">
    <property type="taxonomic scope" value="Bacteria"/>
</dbReference>
<organism evidence="4 5">
    <name type="scientific">Thermodesulfobacterium commune DSM 2178</name>
    <dbReference type="NCBI Taxonomy" id="289377"/>
    <lineage>
        <taxon>Bacteria</taxon>
        <taxon>Pseudomonadati</taxon>
        <taxon>Thermodesulfobacteriota</taxon>
        <taxon>Thermodesulfobacteria</taxon>
        <taxon>Thermodesulfobacteriales</taxon>
        <taxon>Thermodesulfobacteriaceae</taxon>
        <taxon>Thermodesulfobacterium</taxon>
    </lineage>
</organism>
<dbReference type="SUPFAM" id="SSF54631">
    <property type="entry name" value="CBS-domain pair"/>
    <property type="match status" value="1"/>
</dbReference>
<sequence>MLVKNWMTEEVITLEEEEPITRAIQLLKEHQIRRIPITRGGKLVGIVTQTDIKEATPPKFVGVDLKELYDLFLNLKVKDIMTPDPITVSPEDTIEKASVLMLENKISGLPVVNENNYVIGIITQTDIFKLFVQLTGAYFSPYHVALYINSPYQLPEILEIFKNLQINIYTIFCWRDEFCIDDTCKKRVFIRFQAVEEAKIKEALEKLETKFEIAEFKKDNIKDIPQKRKEEKNLLVF</sequence>
<keyword evidence="1 2" id="KW-0129">CBS domain</keyword>
<dbReference type="KEGG" id="tcm:HL41_06820"/>
<dbReference type="Gene3D" id="3.10.580.10">
    <property type="entry name" value="CBS-domain"/>
    <property type="match status" value="1"/>
</dbReference>